<keyword evidence="2" id="KW-0539">Nucleus</keyword>
<protein>
    <submittedName>
        <fullName evidence="4">Fungal zn(2)-Cys(6) binuclear cluster domain-containing protein</fullName>
    </submittedName>
</protein>
<dbReference type="STRING" id="1380566.A0A179FZE3"/>
<accession>A0A179FZE3</accession>
<dbReference type="KEGG" id="pchm:VFPPC_15638"/>
<evidence type="ECO:0000256" key="1">
    <source>
        <dbReference type="ARBA" id="ARBA00004123"/>
    </source>
</evidence>
<dbReference type="GeneID" id="28857385"/>
<dbReference type="SMART" id="SM00066">
    <property type="entry name" value="GAL4"/>
    <property type="match status" value="2"/>
</dbReference>
<dbReference type="CDD" id="cd00067">
    <property type="entry name" value="GAL4"/>
    <property type="match status" value="2"/>
</dbReference>
<gene>
    <name evidence="4" type="ORF">VFPPC_15638</name>
</gene>
<dbReference type="SUPFAM" id="SSF57701">
    <property type="entry name" value="Zn2/Cys6 DNA-binding domain"/>
    <property type="match status" value="2"/>
</dbReference>
<sequence>MLQTGIPLGRPISACRRCRKFKVGCDRAKPSCSRCTKAKVDCIYVSPPSSPSAVSTVMRVGHVSNTLQNHPVGHDGVYIDEASPSKHTRERATQAKPNEASLQNLSLYASSLRLGHDPPSVDLVGSGKQVGKLTRDRAILSCMRCRRHKVRCDRQIPCGRCIKNKRESQCVYSETAAPVLGRIISEKHHETLNLIATSFIDSKWAATVRNGAHWNSLLYEVPRRTQPRQS</sequence>
<keyword evidence="5" id="KW-1185">Reference proteome</keyword>
<evidence type="ECO:0000259" key="3">
    <source>
        <dbReference type="PROSITE" id="PS50048"/>
    </source>
</evidence>
<dbReference type="Gene3D" id="4.10.240.10">
    <property type="entry name" value="Zn(2)-C6 fungal-type DNA-binding domain"/>
    <property type="match status" value="2"/>
</dbReference>
<dbReference type="GO" id="GO:0005634">
    <property type="term" value="C:nucleus"/>
    <property type="evidence" value="ECO:0007669"/>
    <property type="project" value="UniProtKB-SubCell"/>
</dbReference>
<dbReference type="GO" id="GO:0000981">
    <property type="term" value="F:DNA-binding transcription factor activity, RNA polymerase II-specific"/>
    <property type="evidence" value="ECO:0007669"/>
    <property type="project" value="InterPro"/>
</dbReference>
<evidence type="ECO:0000313" key="4">
    <source>
        <dbReference type="EMBL" id="OAQ70982.1"/>
    </source>
</evidence>
<feature type="domain" description="Zn(2)-C6 fungal-type" evidence="3">
    <location>
        <begin position="141"/>
        <end position="172"/>
    </location>
</feature>
<reference evidence="4 5" key="1">
    <citation type="journal article" date="2016" name="PLoS Pathog.">
        <title>Biosynthesis of antibiotic leucinostatins in bio-control fungus Purpureocillium lilacinum and their inhibition on phytophthora revealed by genome mining.</title>
        <authorList>
            <person name="Wang G."/>
            <person name="Liu Z."/>
            <person name="Lin R."/>
            <person name="Li E."/>
            <person name="Mao Z."/>
            <person name="Ling J."/>
            <person name="Yang Y."/>
            <person name="Yin W.B."/>
            <person name="Xie B."/>
        </authorList>
    </citation>
    <scope>NUCLEOTIDE SEQUENCE [LARGE SCALE GENOMIC DNA]</scope>
    <source>
        <strain evidence="4">170</strain>
    </source>
</reference>
<dbReference type="PROSITE" id="PS50048">
    <property type="entry name" value="ZN2_CY6_FUNGAL_2"/>
    <property type="match status" value="2"/>
</dbReference>
<dbReference type="InterPro" id="IPR036864">
    <property type="entry name" value="Zn2-C6_fun-type_DNA-bd_sf"/>
</dbReference>
<comment type="subcellular location">
    <subcellularLocation>
        <location evidence="1">Nucleus</location>
    </subcellularLocation>
</comment>
<comment type="caution">
    <text evidence="4">The sequence shown here is derived from an EMBL/GenBank/DDBJ whole genome shotgun (WGS) entry which is preliminary data.</text>
</comment>
<organism evidence="4 5">
    <name type="scientific">Pochonia chlamydosporia 170</name>
    <dbReference type="NCBI Taxonomy" id="1380566"/>
    <lineage>
        <taxon>Eukaryota</taxon>
        <taxon>Fungi</taxon>
        <taxon>Dikarya</taxon>
        <taxon>Ascomycota</taxon>
        <taxon>Pezizomycotina</taxon>
        <taxon>Sordariomycetes</taxon>
        <taxon>Hypocreomycetidae</taxon>
        <taxon>Hypocreales</taxon>
        <taxon>Clavicipitaceae</taxon>
        <taxon>Pochonia</taxon>
    </lineage>
</organism>
<dbReference type="PANTHER" id="PTHR31001:SF58">
    <property type="entry name" value="ZN(II)2CYS6 TRANSCRIPTION FACTOR (EUROFUNG)"/>
    <property type="match status" value="1"/>
</dbReference>
<dbReference type="PANTHER" id="PTHR31001">
    <property type="entry name" value="UNCHARACTERIZED TRANSCRIPTIONAL REGULATORY PROTEIN"/>
    <property type="match status" value="1"/>
</dbReference>
<dbReference type="InterPro" id="IPR001138">
    <property type="entry name" value="Zn2Cys6_DnaBD"/>
</dbReference>
<dbReference type="PROSITE" id="PS00463">
    <property type="entry name" value="ZN2_CY6_FUNGAL_1"/>
    <property type="match status" value="2"/>
</dbReference>
<evidence type="ECO:0000256" key="2">
    <source>
        <dbReference type="ARBA" id="ARBA00023242"/>
    </source>
</evidence>
<dbReference type="RefSeq" id="XP_018147519.1">
    <property type="nucleotide sequence ID" value="XM_018293391.1"/>
</dbReference>
<dbReference type="Pfam" id="PF00172">
    <property type="entry name" value="Zn_clus"/>
    <property type="match status" value="2"/>
</dbReference>
<feature type="domain" description="Zn(2)-C6 fungal-type" evidence="3">
    <location>
        <begin position="14"/>
        <end position="44"/>
    </location>
</feature>
<name>A0A179FZE3_METCM</name>
<evidence type="ECO:0000313" key="5">
    <source>
        <dbReference type="Proteomes" id="UP000078397"/>
    </source>
</evidence>
<proteinExistence type="predicted"/>
<dbReference type="Proteomes" id="UP000078397">
    <property type="component" value="Unassembled WGS sequence"/>
</dbReference>
<dbReference type="GO" id="GO:0008270">
    <property type="term" value="F:zinc ion binding"/>
    <property type="evidence" value="ECO:0007669"/>
    <property type="project" value="InterPro"/>
</dbReference>
<dbReference type="OrthoDB" id="1747771at2759"/>
<dbReference type="EMBL" id="LSBJ02000002">
    <property type="protein sequence ID" value="OAQ70982.1"/>
    <property type="molecule type" value="Genomic_DNA"/>
</dbReference>
<dbReference type="AlphaFoldDB" id="A0A179FZE3"/>
<dbReference type="InterPro" id="IPR050613">
    <property type="entry name" value="Sec_Metabolite_Reg"/>
</dbReference>